<evidence type="ECO:0000259" key="3">
    <source>
        <dbReference type="Pfam" id="PF23559"/>
    </source>
</evidence>
<protein>
    <recommendedName>
        <fullName evidence="7">Disease resistance RPP13-like protein 4</fullName>
    </recommendedName>
</protein>
<dbReference type="Gene3D" id="3.80.10.10">
    <property type="entry name" value="Ribonuclease Inhibitor"/>
    <property type="match status" value="1"/>
</dbReference>
<dbReference type="PANTHER" id="PTHR23155:SF1076">
    <property type="entry name" value="LEUCINE-RICH REPEAT (LRR) FAMILY PROTEIN-RELATED"/>
    <property type="match status" value="1"/>
</dbReference>
<proteinExistence type="predicted"/>
<accession>A0AAW1XJJ6</accession>
<dbReference type="InterPro" id="IPR036388">
    <property type="entry name" value="WH-like_DNA-bd_sf"/>
</dbReference>
<dbReference type="PANTHER" id="PTHR23155">
    <property type="entry name" value="DISEASE RESISTANCE PROTEIN RP"/>
    <property type="match status" value="1"/>
</dbReference>
<keyword evidence="1" id="KW-0677">Repeat</keyword>
<dbReference type="InterPro" id="IPR044974">
    <property type="entry name" value="Disease_R_plants"/>
</dbReference>
<dbReference type="InterPro" id="IPR032675">
    <property type="entry name" value="LRR_dom_sf"/>
</dbReference>
<dbReference type="SUPFAM" id="SSF52047">
    <property type="entry name" value="RNI-like"/>
    <property type="match status" value="1"/>
</dbReference>
<comment type="caution">
    <text evidence="5">The sequence shown here is derived from an EMBL/GenBank/DDBJ whole genome shotgun (WGS) entry which is preliminary data.</text>
</comment>
<dbReference type="Pfam" id="PF23598">
    <property type="entry name" value="LRR_14"/>
    <property type="match status" value="1"/>
</dbReference>
<dbReference type="Proteomes" id="UP001457282">
    <property type="component" value="Unassembled WGS sequence"/>
</dbReference>
<organism evidence="5 6">
    <name type="scientific">Rubus argutus</name>
    <name type="common">Southern blackberry</name>
    <dbReference type="NCBI Taxonomy" id="59490"/>
    <lineage>
        <taxon>Eukaryota</taxon>
        <taxon>Viridiplantae</taxon>
        <taxon>Streptophyta</taxon>
        <taxon>Embryophyta</taxon>
        <taxon>Tracheophyta</taxon>
        <taxon>Spermatophyta</taxon>
        <taxon>Magnoliopsida</taxon>
        <taxon>eudicotyledons</taxon>
        <taxon>Gunneridae</taxon>
        <taxon>Pentapetalae</taxon>
        <taxon>rosids</taxon>
        <taxon>fabids</taxon>
        <taxon>Rosales</taxon>
        <taxon>Rosaceae</taxon>
        <taxon>Rosoideae</taxon>
        <taxon>Rosoideae incertae sedis</taxon>
        <taxon>Rubus</taxon>
    </lineage>
</organism>
<keyword evidence="2" id="KW-0611">Plant defense</keyword>
<dbReference type="AlphaFoldDB" id="A0AAW1XJJ6"/>
<evidence type="ECO:0000313" key="6">
    <source>
        <dbReference type="Proteomes" id="UP001457282"/>
    </source>
</evidence>
<evidence type="ECO:0000256" key="1">
    <source>
        <dbReference type="ARBA" id="ARBA00022737"/>
    </source>
</evidence>
<dbReference type="InterPro" id="IPR058922">
    <property type="entry name" value="WHD_DRP"/>
</dbReference>
<dbReference type="Gene3D" id="1.10.10.10">
    <property type="entry name" value="Winged helix-like DNA-binding domain superfamily/Winged helix DNA-binding domain"/>
    <property type="match status" value="1"/>
</dbReference>
<gene>
    <name evidence="5" type="ORF">M0R45_013075</name>
</gene>
<keyword evidence="6" id="KW-1185">Reference proteome</keyword>
<evidence type="ECO:0008006" key="7">
    <source>
        <dbReference type="Google" id="ProtNLM"/>
    </source>
</evidence>
<feature type="domain" description="Disease resistance R13L4/SHOC-2-like LRR" evidence="4">
    <location>
        <begin position="323"/>
        <end position="597"/>
    </location>
</feature>
<evidence type="ECO:0000313" key="5">
    <source>
        <dbReference type="EMBL" id="KAK9936224.1"/>
    </source>
</evidence>
<name>A0AAW1XJJ6_RUBAR</name>
<dbReference type="InterPro" id="IPR055414">
    <property type="entry name" value="LRR_R13L4/SHOC2-like"/>
</dbReference>
<dbReference type="EMBL" id="JBEDUW010000003">
    <property type="protein sequence ID" value="KAK9936224.1"/>
    <property type="molecule type" value="Genomic_DNA"/>
</dbReference>
<feature type="domain" description="Disease resistance protein winged helix" evidence="3">
    <location>
        <begin position="199"/>
        <end position="271"/>
    </location>
</feature>
<dbReference type="GO" id="GO:0098542">
    <property type="term" value="P:defense response to other organism"/>
    <property type="evidence" value="ECO:0007669"/>
    <property type="project" value="TreeGrafter"/>
</dbReference>
<sequence>MSTRTLATTSFKTPYVSLDLLSFLKSGQVTPFQIFNDVIMPDFKDHISRGNNSDEQDDLIPISNETQRLLGEIQDALIPISEACRRLQQGEYAVSQAVKELAFQSLDDAFKERTKVTLENSTGRSNFLWNKLNRTRSIVFRLKELVCSPSPSPSVMLNDDNLKPSDTGEELQGLNKEKIEAIYNDLDERLRPCFLCFSVFPEGAVIKKKVLIHWWVGEGFIDTLATGGGNTAEAMGNQFFEEFLGKGIIEPVYKKRRPSADSCKMQPPIRDAVIELAQEYGFFDFDNSGNPTEDFSSSQRACLVRTIEGSNVRELPFRSGQEKVRSLINVNEPHLYFRPNWFSKMKSLKVLQLGKWQRSEQHLIEVENCEFLKGLKNMKDLRYLSLRGVSRITELPASICKARNLRILNLNGCCDLEKLPKGIGSLKNLTHLDMYECYLISSMPKGLALLSQLQVLKGFVISKAKTGGQDCKLADLSKLQNLRKLSIHIDRKLAKTAESELNSLTEFKKLRSLSISWSRIYGKPATQTLHRTLHRTLAKKITSMPKLTKQPSMAPIIAPDSPLPLLLEKLDLHYYPHSNMPNWLRPVLLRNLKKLYIRGGSLSDLCHSGIECRWTVQMVRLKFLDELQMDWGKLQNLFPNLNYLEISECPKLKFDQCDENGVWKRADSEQEEASSSNA</sequence>
<evidence type="ECO:0000256" key="2">
    <source>
        <dbReference type="ARBA" id="ARBA00022821"/>
    </source>
</evidence>
<dbReference type="Pfam" id="PF23559">
    <property type="entry name" value="WHD_DRP"/>
    <property type="match status" value="1"/>
</dbReference>
<reference evidence="5 6" key="1">
    <citation type="journal article" date="2023" name="G3 (Bethesda)">
        <title>A chromosome-length genome assembly and annotation of blackberry (Rubus argutus, cv. 'Hillquist').</title>
        <authorList>
            <person name="Bruna T."/>
            <person name="Aryal R."/>
            <person name="Dudchenko O."/>
            <person name="Sargent D.J."/>
            <person name="Mead D."/>
            <person name="Buti M."/>
            <person name="Cavallini A."/>
            <person name="Hytonen T."/>
            <person name="Andres J."/>
            <person name="Pham M."/>
            <person name="Weisz D."/>
            <person name="Mascagni F."/>
            <person name="Usai G."/>
            <person name="Natali L."/>
            <person name="Bassil N."/>
            <person name="Fernandez G.E."/>
            <person name="Lomsadze A."/>
            <person name="Armour M."/>
            <person name="Olukolu B."/>
            <person name="Poorten T."/>
            <person name="Britton C."/>
            <person name="Davik J."/>
            <person name="Ashrafi H."/>
            <person name="Aiden E.L."/>
            <person name="Borodovsky M."/>
            <person name="Worthington M."/>
        </authorList>
    </citation>
    <scope>NUCLEOTIDE SEQUENCE [LARGE SCALE GENOMIC DNA]</scope>
    <source>
        <strain evidence="5">PI 553951</strain>
    </source>
</reference>
<evidence type="ECO:0000259" key="4">
    <source>
        <dbReference type="Pfam" id="PF23598"/>
    </source>
</evidence>